<dbReference type="Gramene" id="AUR62041279-RA">
    <property type="protein sequence ID" value="AUR62041279-RA:cds"/>
    <property type="gene ID" value="AUR62041279"/>
</dbReference>
<dbReference type="Pfam" id="PF07738">
    <property type="entry name" value="Sad1_UNC"/>
    <property type="match status" value="1"/>
</dbReference>
<dbReference type="EnsemblPlants" id="AUR62041279-RA">
    <property type="protein sequence ID" value="AUR62041279-RA:cds"/>
    <property type="gene ID" value="AUR62041279"/>
</dbReference>
<dbReference type="AlphaFoldDB" id="A0A803N6E1"/>
<evidence type="ECO:0000256" key="5">
    <source>
        <dbReference type="SAM" id="MobiDB-lite"/>
    </source>
</evidence>
<gene>
    <name evidence="7" type="primary">LOC110682657</name>
</gene>
<dbReference type="OrthoDB" id="342281at2759"/>
<dbReference type="GO" id="GO:0043495">
    <property type="term" value="F:protein-membrane adaptor activity"/>
    <property type="evidence" value="ECO:0007669"/>
    <property type="project" value="TreeGrafter"/>
</dbReference>
<dbReference type="GO" id="GO:0016020">
    <property type="term" value="C:membrane"/>
    <property type="evidence" value="ECO:0007669"/>
    <property type="project" value="UniProtKB-SubCell"/>
</dbReference>
<dbReference type="KEGG" id="cqi:110682657"/>
<evidence type="ECO:0000259" key="6">
    <source>
        <dbReference type="PROSITE" id="PS51469"/>
    </source>
</evidence>
<dbReference type="Gene3D" id="2.60.120.260">
    <property type="entry name" value="Galactose-binding domain-like"/>
    <property type="match status" value="1"/>
</dbReference>
<keyword evidence="2" id="KW-0812">Transmembrane</keyword>
<dbReference type="GeneID" id="110682657"/>
<reference evidence="7" key="1">
    <citation type="journal article" date="2017" name="Nature">
        <title>The genome of Chenopodium quinoa.</title>
        <authorList>
            <person name="Jarvis D.E."/>
            <person name="Ho Y.S."/>
            <person name="Lightfoot D.J."/>
            <person name="Schmoeckel S.M."/>
            <person name="Li B."/>
            <person name="Borm T.J.A."/>
            <person name="Ohyanagi H."/>
            <person name="Mineta K."/>
            <person name="Michell C.T."/>
            <person name="Saber N."/>
            <person name="Kharbatia N.M."/>
            <person name="Rupper R.R."/>
            <person name="Sharp A.R."/>
            <person name="Dally N."/>
            <person name="Boughton B.A."/>
            <person name="Woo Y.H."/>
            <person name="Gao G."/>
            <person name="Schijlen E.G.W.M."/>
            <person name="Guo X."/>
            <person name="Momin A.A."/>
            <person name="Negrao S."/>
            <person name="Al-Babili S."/>
            <person name="Gehring C."/>
            <person name="Roessner U."/>
            <person name="Jung C."/>
            <person name="Murphy K."/>
            <person name="Arold S.T."/>
            <person name="Gojobori T."/>
            <person name="van der Linden C.G."/>
            <person name="van Loo E.N."/>
            <person name="Jellen E.N."/>
            <person name="Maughan P.J."/>
            <person name="Tester M."/>
        </authorList>
    </citation>
    <scope>NUCLEOTIDE SEQUENCE [LARGE SCALE GENOMIC DNA]</scope>
    <source>
        <strain evidence="7">cv. PI 614886</strain>
    </source>
</reference>
<protein>
    <recommendedName>
        <fullName evidence="6">SUN domain-containing protein</fullName>
    </recommendedName>
</protein>
<evidence type="ECO:0000256" key="4">
    <source>
        <dbReference type="ARBA" id="ARBA00023136"/>
    </source>
</evidence>
<evidence type="ECO:0000313" key="8">
    <source>
        <dbReference type="Proteomes" id="UP000596660"/>
    </source>
</evidence>
<feature type="compositionally biased region" description="Polar residues" evidence="5">
    <location>
        <begin position="1"/>
        <end position="10"/>
    </location>
</feature>
<dbReference type="PANTHER" id="PTHR12911">
    <property type="entry name" value="SAD1/UNC-84-LIKE PROTEIN-RELATED"/>
    <property type="match status" value="1"/>
</dbReference>
<dbReference type="OMA" id="VNAKPWV"/>
<proteinExistence type="predicted"/>
<dbReference type="GO" id="GO:0005635">
    <property type="term" value="C:nuclear envelope"/>
    <property type="evidence" value="ECO:0007669"/>
    <property type="project" value="TreeGrafter"/>
</dbReference>
<evidence type="ECO:0000313" key="7">
    <source>
        <dbReference type="EnsemblPlants" id="AUR62041279-RA:cds"/>
    </source>
</evidence>
<evidence type="ECO:0000256" key="1">
    <source>
        <dbReference type="ARBA" id="ARBA00004370"/>
    </source>
</evidence>
<keyword evidence="3" id="KW-1133">Transmembrane helix</keyword>
<dbReference type="PROSITE" id="PS51469">
    <property type="entry name" value="SUN"/>
    <property type="match status" value="1"/>
</dbReference>
<dbReference type="SMR" id="A0A803N6E1"/>
<evidence type="ECO:0000256" key="2">
    <source>
        <dbReference type="ARBA" id="ARBA00022692"/>
    </source>
</evidence>
<accession>A0A803N6E1</accession>
<organism evidence="7 8">
    <name type="scientific">Chenopodium quinoa</name>
    <name type="common">Quinoa</name>
    <dbReference type="NCBI Taxonomy" id="63459"/>
    <lineage>
        <taxon>Eukaryota</taxon>
        <taxon>Viridiplantae</taxon>
        <taxon>Streptophyta</taxon>
        <taxon>Embryophyta</taxon>
        <taxon>Tracheophyta</taxon>
        <taxon>Spermatophyta</taxon>
        <taxon>Magnoliopsida</taxon>
        <taxon>eudicotyledons</taxon>
        <taxon>Gunneridae</taxon>
        <taxon>Pentapetalae</taxon>
        <taxon>Caryophyllales</taxon>
        <taxon>Chenopodiaceae</taxon>
        <taxon>Chenopodioideae</taxon>
        <taxon>Atripliceae</taxon>
        <taxon>Chenopodium</taxon>
    </lineage>
</organism>
<evidence type="ECO:0000256" key="3">
    <source>
        <dbReference type="ARBA" id="ARBA00022989"/>
    </source>
</evidence>
<keyword evidence="8" id="KW-1185">Reference proteome</keyword>
<sequence length="469" mass="50557">MSASTVSGTANPRRRASAVSDMKQGIDIVNDATNSLNLDNNSNRNVASDGGGDKVTSGNKDLSHSIRGEAVLERSKEKKSSQLPNSNAALRTRNRKAATAPQKPPKPRWVTVMSVLIKNLLLLFALLGFVQIVRKLVANSGNVGGSGSLMGFSDMEGRIAGVESSLKTTTKMLQVQVEVVDKKIDSEVGNLRREVSRKIEDKSGEIGDQLRKLEEKSEGLELDLVELQSKELLTKDDVVKLYDELKRGDGGGNIGLSFDEIRGLAREVVEKEIEKHAADGLGSVDYAVASGGARVLSHSEPLGGFGNAGSWLNVGNKGVHSKAVKMLSPSFGEPGECFPLAGSNGFVVIQLKTAIVPEAITLEHVSESVAFDRSSAPKNCRVSGWLQGKQGLEIDTVDREEILLTDFVYDLKKSNAQTFNVLDEARSSVINTIRFDLISNHGNSLYTCIYRLRVHGHVPKSVPVIPADS</sequence>
<dbReference type="RefSeq" id="XP_021714683.1">
    <property type="nucleotide sequence ID" value="XM_021858991.1"/>
</dbReference>
<feature type="compositionally biased region" description="Basic and acidic residues" evidence="5">
    <location>
        <begin position="61"/>
        <end position="80"/>
    </location>
</feature>
<dbReference type="PANTHER" id="PTHR12911:SF8">
    <property type="entry name" value="KLAROID PROTEIN-RELATED"/>
    <property type="match status" value="1"/>
</dbReference>
<feature type="region of interest" description="Disordered" evidence="5">
    <location>
        <begin position="1"/>
        <end position="106"/>
    </location>
</feature>
<comment type="subcellular location">
    <subcellularLocation>
        <location evidence="1">Membrane</location>
    </subcellularLocation>
</comment>
<name>A0A803N6E1_CHEQI</name>
<dbReference type="Proteomes" id="UP000596660">
    <property type="component" value="Unplaced"/>
</dbReference>
<keyword evidence="4" id="KW-0472">Membrane</keyword>
<feature type="domain" description="SUN" evidence="6">
    <location>
        <begin position="291"/>
        <end position="459"/>
    </location>
</feature>
<feature type="compositionally biased region" description="Low complexity" evidence="5">
    <location>
        <begin position="30"/>
        <end position="45"/>
    </location>
</feature>
<dbReference type="InterPro" id="IPR012919">
    <property type="entry name" value="SUN_dom"/>
</dbReference>
<reference evidence="7" key="2">
    <citation type="submission" date="2021-03" db="UniProtKB">
        <authorList>
            <consortium name="EnsemblPlants"/>
        </authorList>
    </citation>
    <scope>IDENTIFICATION</scope>
</reference>
<dbReference type="InterPro" id="IPR045119">
    <property type="entry name" value="SUN1-5"/>
</dbReference>